<dbReference type="EMBL" id="MGER01000015">
    <property type="protein sequence ID" value="OGL88724.1"/>
    <property type="molecule type" value="Genomic_DNA"/>
</dbReference>
<proteinExistence type="predicted"/>
<dbReference type="SUPFAM" id="SSF102198">
    <property type="entry name" value="Putative cyclase"/>
    <property type="match status" value="1"/>
</dbReference>
<dbReference type="PANTHER" id="PTHR31118">
    <property type="entry name" value="CYCLASE-LIKE PROTEIN 2"/>
    <property type="match status" value="1"/>
</dbReference>
<comment type="function">
    <text evidence="2">Catalyzes the hydrolysis of N-formyl-L-kynurenine to L-kynurenine, the second step in the kynurenine pathway of tryptophan degradation.</text>
</comment>
<evidence type="ECO:0000256" key="11">
    <source>
        <dbReference type="ARBA" id="ARBA00060547"/>
    </source>
</evidence>
<dbReference type="FunFam" id="3.50.30.50:FF:000001">
    <property type="entry name" value="Kynurenine formamidase"/>
    <property type="match status" value="1"/>
</dbReference>
<sequence>MKIIDITLSLTSSLVVWPGEQGLRTKALRTYARDGVRVTNLSLGAHTGTHLDAPKHFLGKGTSLESVPLDYLIGPCRVLKVDLKGRKEVSMNDVKPFHITRGERLLFNLGNGKHLLTKKFYQKYGAIGNEVAAFLAAKKTKLVGVDYLSVERRGNPGHPVHKSLLRAGVAIAEGVNLTGVKPGKYTLVCLPLRIIGIEASPVRAVLLK</sequence>
<reference evidence="12 13" key="1">
    <citation type="journal article" date="2016" name="Nat. Commun.">
        <title>Thousands of microbial genomes shed light on interconnected biogeochemical processes in an aquifer system.</title>
        <authorList>
            <person name="Anantharaman K."/>
            <person name="Brown C.T."/>
            <person name="Hug L.A."/>
            <person name="Sharon I."/>
            <person name="Castelle C.J."/>
            <person name="Probst A.J."/>
            <person name="Thomas B.C."/>
            <person name="Singh A."/>
            <person name="Wilkins M.J."/>
            <person name="Karaoz U."/>
            <person name="Brodie E.L."/>
            <person name="Williams K.H."/>
            <person name="Hubbard S.S."/>
            <person name="Banfield J.F."/>
        </authorList>
    </citation>
    <scope>NUCLEOTIDE SEQUENCE [LARGE SCALE GENOMIC DNA]</scope>
</reference>
<evidence type="ECO:0000256" key="6">
    <source>
        <dbReference type="ARBA" id="ARBA00022723"/>
    </source>
</evidence>
<dbReference type="GO" id="GO:0004061">
    <property type="term" value="F:arylformamidase activity"/>
    <property type="evidence" value="ECO:0007669"/>
    <property type="project" value="UniProtKB-EC"/>
</dbReference>
<dbReference type="InterPro" id="IPR007325">
    <property type="entry name" value="KFase/CYL"/>
</dbReference>
<comment type="caution">
    <text evidence="12">The sequence shown here is derived from an EMBL/GenBank/DDBJ whole genome shotgun (WGS) entry which is preliminary data.</text>
</comment>
<keyword evidence="8" id="KW-0862">Zinc</keyword>
<gene>
    <name evidence="12" type="ORF">A3I42_01685</name>
</gene>
<evidence type="ECO:0000313" key="13">
    <source>
        <dbReference type="Proteomes" id="UP000178264"/>
    </source>
</evidence>
<evidence type="ECO:0000256" key="4">
    <source>
        <dbReference type="ARBA" id="ARBA00012930"/>
    </source>
</evidence>
<evidence type="ECO:0000256" key="10">
    <source>
        <dbReference type="ARBA" id="ARBA00048496"/>
    </source>
</evidence>
<evidence type="ECO:0000256" key="3">
    <source>
        <dbReference type="ARBA" id="ARBA00011738"/>
    </source>
</evidence>
<evidence type="ECO:0000256" key="2">
    <source>
        <dbReference type="ARBA" id="ARBA00002204"/>
    </source>
</evidence>
<dbReference type="InterPro" id="IPR037175">
    <property type="entry name" value="KFase_sf"/>
</dbReference>
<evidence type="ECO:0000256" key="7">
    <source>
        <dbReference type="ARBA" id="ARBA00022801"/>
    </source>
</evidence>
<dbReference type="GO" id="GO:0046872">
    <property type="term" value="F:metal ion binding"/>
    <property type="evidence" value="ECO:0007669"/>
    <property type="project" value="UniProtKB-KW"/>
</dbReference>
<protein>
    <recommendedName>
        <fullName evidence="5">Kynurenine formamidase</fullName>
        <ecNumber evidence="4">3.5.1.9</ecNumber>
    </recommendedName>
</protein>
<evidence type="ECO:0000256" key="1">
    <source>
        <dbReference type="ARBA" id="ARBA00001947"/>
    </source>
</evidence>
<dbReference type="AlphaFoldDB" id="A0A1F7VFE5"/>
<dbReference type="Proteomes" id="UP000178264">
    <property type="component" value="Unassembled WGS sequence"/>
</dbReference>
<comment type="catalytic activity">
    <reaction evidence="10">
        <text>N-formyl-L-kynurenine + H2O = L-kynurenine + formate + H(+)</text>
        <dbReference type="Rhea" id="RHEA:13009"/>
        <dbReference type="ChEBI" id="CHEBI:15377"/>
        <dbReference type="ChEBI" id="CHEBI:15378"/>
        <dbReference type="ChEBI" id="CHEBI:15740"/>
        <dbReference type="ChEBI" id="CHEBI:57959"/>
        <dbReference type="ChEBI" id="CHEBI:58629"/>
        <dbReference type="EC" id="3.5.1.9"/>
    </reaction>
</comment>
<comment type="pathway">
    <text evidence="11">Amino-acid degradation; L-tryptophan degradation via kynurenine pathway; L-kynurenine from L-tryptophan: step 2/2.</text>
</comment>
<dbReference type="Pfam" id="PF04199">
    <property type="entry name" value="Cyclase"/>
    <property type="match status" value="1"/>
</dbReference>
<keyword evidence="6" id="KW-0479">Metal-binding</keyword>
<evidence type="ECO:0000256" key="9">
    <source>
        <dbReference type="ARBA" id="ARBA00023079"/>
    </source>
</evidence>
<organism evidence="12 13">
    <name type="scientific">Candidatus Uhrbacteria bacterium RIFCSPLOWO2_02_FULL_49_11</name>
    <dbReference type="NCBI Taxonomy" id="1802409"/>
    <lineage>
        <taxon>Bacteria</taxon>
        <taxon>Candidatus Uhriibacteriota</taxon>
    </lineage>
</organism>
<dbReference type="Gene3D" id="3.50.30.50">
    <property type="entry name" value="Putative cyclase"/>
    <property type="match status" value="1"/>
</dbReference>
<comment type="cofactor">
    <cofactor evidence="1">
        <name>Zn(2+)</name>
        <dbReference type="ChEBI" id="CHEBI:29105"/>
    </cofactor>
</comment>
<evidence type="ECO:0000313" key="12">
    <source>
        <dbReference type="EMBL" id="OGL88724.1"/>
    </source>
</evidence>
<keyword evidence="7" id="KW-0378">Hydrolase</keyword>
<dbReference type="PANTHER" id="PTHR31118:SF32">
    <property type="entry name" value="KYNURENINE FORMAMIDASE"/>
    <property type="match status" value="1"/>
</dbReference>
<accession>A0A1F7VFE5</accession>
<keyword evidence="9" id="KW-0823">Tryptophan catabolism</keyword>
<evidence type="ECO:0000256" key="8">
    <source>
        <dbReference type="ARBA" id="ARBA00022833"/>
    </source>
</evidence>
<evidence type="ECO:0000256" key="5">
    <source>
        <dbReference type="ARBA" id="ARBA00014889"/>
    </source>
</evidence>
<name>A0A1F7VFE5_9BACT</name>
<dbReference type="EC" id="3.5.1.9" evidence="4"/>
<comment type="subunit">
    <text evidence="3">Homodimer.</text>
</comment>
<dbReference type="GO" id="GO:0019441">
    <property type="term" value="P:L-tryptophan catabolic process to kynurenine"/>
    <property type="evidence" value="ECO:0007669"/>
    <property type="project" value="InterPro"/>
</dbReference>